<dbReference type="OrthoDB" id="203279at2759"/>
<dbReference type="PANTHER" id="PTHR12434:SF6">
    <property type="entry name" value="MEDIATOR OF RNA POLYMERASE II TRANSCRIPTION SUBUNIT 22"/>
    <property type="match status" value="1"/>
</dbReference>
<evidence type="ECO:0000256" key="2">
    <source>
        <dbReference type="ARBA" id="ARBA00005942"/>
    </source>
</evidence>
<dbReference type="STRING" id="947166.A0A1D1V6K6"/>
<keyword evidence="10" id="KW-1185">Reference proteome</keyword>
<comment type="subcellular location">
    <subcellularLocation>
        <location evidence="1">Nucleus</location>
    </subcellularLocation>
</comment>
<keyword evidence="5" id="KW-0804">Transcription</keyword>
<dbReference type="GO" id="GO:0006357">
    <property type="term" value="P:regulation of transcription by RNA polymerase II"/>
    <property type="evidence" value="ECO:0007669"/>
    <property type="project" value="InterPro"/>
</dbReference>
<sequence length="155" mass="17834">MAGRSAPVPTTKADSMIKALGKKQKDDVQSILSNMMEILKLMKVDDDRSAPVRAQTAEQDHLEMSVRASNMIRCAESLMNLNEELKKLFFLNDFPFISQTVQRAREKATAETKEIQKRMMNVYTEMQTELYDLEEEYGSCWYLKDNNPFTPAPSR</sequence>
<comment type="caution">
    <text evidence="9">The sequence shown here is derived from an EMBL/GenBank/DDBJ whole genome shotgun (WGS) entry which is preliminary data.</text>
</comment>
<dbReference type="Proteomes" id="UP000186922">
    <property type="component" value="Unassembled WGS sequence"/>
</dbReference>
<evidence type="ECO:0000256" key="7">
    <source>
        <dbReference type="ARBA" id="ARBA00025687"/>
    </source>
</evidence>
<evidence type="ECO:0000256" key="3">
    <source>
        <dbReference type="ARBA" id="ARBA00019695"/>
    </source>
</evidence>
<dbReference type="InterPro" id="IPR009332">
    <property type="entry name" value="Med22"/>
</dbReference>
<keyword evidence="6" id="KW-0539">Nucleus</keyword>
<accession>A0A1D1V6K6</accession>
<protein>
    <recommendedName>
        <fullName evidence="3">Mediator of RNA polymerase II transcription subunit 22</fullName>
    </recommendedName>
    <alternativeName>
        <fullName evidence="8">Mediator complex subunit 22</fullName>
    </alternativeName>
</protein>
<evidence type="ECO:0000256" key="1">
    <source>
        <dbReference type="ARBA" id="ARBA00004123"/>
    </source>
</evidence>
<dbReference type="GO" id="GO:0016592">
    <property type="term" value="C:mediator complex"/>
    <property type="evidence" value="ECO:0007669"/>
    <property type="project" value="InterPro"/>
</dbReference>
<dbReference type="PANTHER" id="PTHR12434">
    <property type="entry name" value="MEDIATOR OF RNA POLYMERASE II TRANSCRIPTION SUBUNIT 22"/>
    <property type="match status" value="1"/>
</dbReference>
<evidence type="ECO:0000256" key="5">
    <source>
        <dbReference type="ARBA" id="ARBA00023163"/>
    </source>
</evidence>
<organism evidence="9 10">
    <name type="scientific">Ramazzottius varieornatus</name>
    <name type="common">Water bear</name>
    <name type="synonym">Tardigrade</name>
    <dbReference type="NCBI Taxonomy" id="947166"/>
    <lineage>
        <taxon>Eukaryota</taxon>
        <taxon>Metazoa</taxon>
        <taxon>Ecdysozoa</taxon>
        <taxon>Tardigrada</taxon>
        <taxon>Eutardigrada</taxon>
        <taxon>Parachela</taxon>
        <taxon>Hypsibioidea</taxon>
        <taxon>Ramazzottiidae</taxon>
        <taxon>Ramazzottius</taxon>
    </lineage>
</organism>
<keyword evidence="4" id="KW-0805">Transcription regulation</keyword>
<dbReference type="Pfam" id="PF06179">
    <property type="entry name" value="Med22"/>
    <property type="match status" value="1"/>
</dbReference>
<name>A0A1D1V6K6_RAMVA</name>
<evidence type="ECO:0000256" key="6">
    <source>
        <dbReference type="ARBA" id="ARBA00023242"/>
    </source>
</evidence>
<dbReference type="GO" id="GO:0003712">
    <property type="term" value="F:transcription coregulator activity"/>
    <property type="evidence" value="ECO:0007669"/>
    <property type="project" value="InterPro"/>
</dbReference>
<dbReference type="AlphaFoldDB" id="A0A1D1V6K6"/>
<reference evidence="9 10" key="1">
    <citation type="journal article" date="2016" name="Nat. Commun.">
        <title>Extremotolerant tardigrade genome and improved radiotolerance of human cultured cells by tardigrade-unique protein.</title>
        <authorList>
            <person name="Hashimoto T."/>
            <person name="Horikawa D.D."/>
            <person name="Saito Y."/>
            <person name="Kuwahara H."/>
            <person name="Kozuka-Hata H."/>
            <person name="Shin-I T."/>
            <person name="Minakuchi Y."/>
            <person name="Ohishi K."/>
            <person name="Motoyama A."/>
            <person name="Aizu T."/>
            <person name="Enomoto A."/>
            <person name="Kondo K."/>
            <person name="Tanaka S."/>
            <person name="Hara Y."/>
            <person name="Koshikawa S."/>
            <person name="Sagara H."/>
            <person name="Miura T."/>
            <person name="Yokobori S."/>
            <person name="Miyagawa K."/>
            <person name="Suzuki Y."/>
            <person name="Kubo T."/>
            <person name="Oyama M."/>
            <person name="Kohara Y."/>
            <person name="Fujiyama A."/>
            <person name="Arakawa K."/>
            <person name="Katayama T."/>
            <person name="Toyoda A."/>
            <person name="Kunieda T."/>
        </authorList>
    </citation>
    <scope>NUCLEOTIDE SEQUENCE [LARGE SCALE GENOMIC DNA]</scope>
    <source>
        <strain evidence="9 10">YOKOZUNA-1</strain>
    </source>
</reference>
<comment type="similarity">
    <text evidence="2">Belongs to the Mediator complex subunit 22 family.</text>
</comment>
<dbReference type="EMBL" id="BDGG01000004">
    <property type="protein sequence ID" value="GAU97311.1"/>
    <property type="molecule type" value="Genomic_DNA"/>
</dbReference>
<evidence type="ECO:0000256" key="4">
    <source>
        <dbReference type="ARBA" id="ARBA00023015"/>
    </source>
</evidence>
<comment type="function">
    <text evidence="7">Component of the Mediator complex, a coactivator involved in the regulated transcription of nearly all RNA polymerase II-dependent genes. Mediator functions as a bridge to convey information from gene-specific regulatory proteins to the basal RNA polymerase II transcription machinery. Mediator is recruited to promoters by direct interactions with regulatory proteins and serves as a scaffold for the assembly of a functional preinitiation complex with RNA polymerase II and the general transcription factors.</text>
</comment>
<gene>
    <name evidence="9" type="primary">RvY_08631-1</name>
    <name evidence="9" type="synonym">RvY_08631.1</name>
    <name evidence="9" type="ORF">RvY_08631</name>
</gene>
<evidence type="ECO:0000256" key="8">
    <source>
        <dbReference type="ARBA" id="ARBA00031962"/>
    </source>
</evidence>
<evidence type="ECO:0000313" key="10">
    <source>
        <dbReference type="Proteomes" id="UP000186922"/>
    </source>
</evidence>
<proteinExistence type="inferred from homology"/>
<evidence type="ECO:0000313" key="9">
    <source>
        <dbReference type="EMBL" id="GAU97311.1"/>
    </source>
</evidence>